<proteinExistence type="predicted"/>
<evidence type="ECO:0000313" key="2">
    <source>
        <dbReference type="Proteomes" id="UP000017836"/>
    </source>
</evidence>
<dbReference type="EMBL" id="KI394767">
    <property type="protein sequence ID" value="ERN01487.1"/>
    <property type="molecule type" value="Genomic_DNA"/>
</dbReference>
<dbReference type="Proteomes" id="UP000017836">
    <property type="component" value="Unassembled WGS sequence"/>
</dbReference>
<evidence type="ECO:0000313" key="1">
    <source>
        <dbReference type="EMBL" id="ERN01487.1"/>
    </source>
</evidence>
<dbReference type="AlphaFoldDB" id="W1NV26"/>
<dbReference type="HOGENOM" id="CLU_2064614_0_0_1"/>
<gene>
    <name evidence="1" type="ORF">AMTR_s00002p00269900</name>
</gene>
<sequence>MRSSLKLMPFSLKLKLKLMEWEGRVCMIVSCCHVEIWELTKAKNWEKVVYLPLCQLQIHEFDGYIVPYGRLLFIVEAIISVDVDNQRGGFLRKFYWTYPLISYTSDLLYPRLSPFTPTF</sequence>
<organism evidence="1 2">
    <name type="scientific">Amborella trichopoda</name>
    <dbReference type="NCBI Taxonomy" id="13333"/>
    <lineage>
        <taxon>Eukaryota</taxon>
        <taxon>Viridiplantae</taxon>
        <taxon>Streptophyta</taxon>
        <taxon>Embryophyta</taxon>
        <taxon>Tracheophyta</taxon>
        <taxon>Spermatophyta</taxon>
        <taxon>Magnoliopsida</taxon>
        <taxon>Amborellales</taxon>
        <taxon>Amborellaceae</taxon>
        <taxon>Amborella</taxon>
    </lineage>
</organism>
<protein>
    <recommendedName>
        <fullName evidence="3">F-box associated domain-containing protein</fullName>
    </recommendedName>
</protein>
<evidence type="ECO:0008006" key="3">
    <source>
        <dbReference type="Google" id="ProtNLM"/>
    </source>
</evidence>
<keyword evidence="2" id="KW-1185">Reference proteome</keyword>
<reference evidence="2" key="1">
    <citation type="journal article" date="2013" name="Science">
        <title>The Amborella genome and the evolution of flowering plants.</title>
        <authorList>
            <consortium name="Amborella Genome Project"/>
        </authorList>
    </citation>
    <scope>NUCLEOTIDE SEQUENCE [LARGE SCALE GENOMIC DNA]</scope>
</reference>
<accession>W1NV26</accession>
<dbReference type="Gramene" id="ERN01487">
    <property type="protein sequence ID" value="ERN01487"/>
    <property type="gene ID" value="AMTR_s00002p00269900"/>
</dbReference>
<name>W1NV26_AMBTC</name>